<dbReference type="GO" id="GO:0030133">
    <property type="term" value="C:transport vesicle"/>
    <property type="evidence" value="ECO:0007669"/>
    <property type="project" value="TreeGrafter"/>
</dbReference>
<dbReference type="InterPro" id="IPR051248">
    <property type="entry name" value="UPF0507/Ank_repeat_27"/>
</dbReference>
<dbReference type="GeneID" id="100901662"/>
<feature type="region of interest" description="Disordered" evidence="1">
    <location>
        <begin position="433"/>
        <end position="459"/>
    </location>
</feature>
<protein>
    <submittedName>
        <fullName evidence="4">Uncharacterized protein LOC100901662</fullName>
    </submittedName>
</protein>
<evidence type="ECO:0000313" key="3">
    <source>
        <dbReference type="Proteomes" id="UP000694867"/>
    </source>
</evidence>
<dbReference type="PANTHER" id="PTHR24170">
    <property type="entry name" value="ANKYRIN REPEAT DOMAIN-CONTAINING PROTEIN 27"/>
    <property type="match status" value="1"/>
</dbReference>
<dbReference type="SUPFAM" id="SSF109993">
    <property type="entry name" value="VPS9 domain"/>
    <property type="match status" value="1"/>
</dbReference>
<feature type="region of interest" description="Disordered" evidence="1">
    <location>
        <begin position="481"/>
        <end position="534"/>
    </location>
</feature>
<dbReference type="AlphaFoldDB" id="A0AAJ6VUY6"/>
<feature type="region of interest" description="Disordered" evidence="1">
    <location>
        <begin position="128"/>
        <end position="164"/>
    </location>
</feature>
<gene>
    <name evidence="4" type="primary">LOC100901662</name>
</gene>
<organism evidence="3 4">
    <name type="scientific">Galendromus occidentalis</name>
    <name type="common">western predatory mite</name>
    <dbReference type="NCBI Taxonomy" id="34638"/>
    <lineage>
        <taxon>Eukaryota</taxon>
        <taxon>Metazoa</taxon>
        <taxon>Ecdysozoa</taxon>
        <taxon>Arthropoda</taxon>
        <taxon>Chelicerata</taxon>
        <taxon>Arachnida</taxon>
        <taxon>Acari</taxon>
        <taxon>Parasitiformes</taxon>
        <taxon>Mesostigmata</taxon>
        <taxon>Gamasina</taxon>
        <taxon>Phytoseioidea</taxon>
        <taxon>Phytoseiidae</taxon>
        <taxon>Typhlodrominae</taxon>
        <taxon>Galendromus</taxon>
    </lineage>
</organism>
<dbReference type="GO" id="GO:0045022">
    <property type="term" value="P:early endosome to late endosome transport"/>
    <property type="evidence" value="ECO:0007669"/>
    <property type="project" value="TreeGrafter"/>
</dbReference>
<accession>A0AAJ6VUY6</accession>
<dbReference type="GO" id="GO:0097422">
    <property type="term" value="C:tubular endosome"/>
    <property type="evidence" value="ECO:0007669"/>
    <property type="project" value="TreeGrafter"/>
</dbReference>
<feature type="compositionally biased region" description="Polar residues" evidence="1">
    <location>
        <begin position="433"/>
        <end position="444"/>
    </location>
</feature>
<dbReference type="Pfam" id="PF02204">
    <property type="entry name" value="VPS9"/>
    <property type="match status" value="1"/>
</dbReference>
<sequence length="534" mass="60195">MNPHSIYDNSFFKFLQSRYLETFLEAQRAQWTILVPVEGTFRLCHVNSTFVGFHILKPSPLYADHFVCHRHLPATLVELDSERNVLHTTCGFPYPKHVCIVGEEIAYNENLQPYRILLICEPIHFPTPRRRSRAPHHAHSRQIRRGWSSELDPMNDSTDTPAPPSFEEAKAYLHSISVFSETLRVIEEKVEAFNKTYVIVPKFISDVVDRIRSIAETATQVLTSDSTSDPDKLAICVDNYVSGLAHHKVFNAVKSICGNDDADLERRLEFLRLSNVAPDMLGVQEECFHCELPISIVELASLNAKYTPVDKLWCIRRTLSSIQREVASHFVKCGADLEFGEDVPSLTAETLIPLVVVVLARSRPTSFSSNIFYIDHFCGVKDDFSSFTLSTFKAAVEFVGKYRGPELDHLSPRLLRKELSLVDLMEVTASINEGSAADSKSTAGSEDGYHSKAATRSNPVDSKLEQITRLIEKQTLDFHSKEEEHLRRLQEREPRASSSLNSSATSVDSNEEGSLLFSPLSTLRRSLRGQSKPN</sequence>
<feature type="compositionally biased region" description="Basic and acidic residues" evidence="1">
    <location>
        <begin position="481"/>
        <end position="495"/>
    </location>
</feature>
<dbReference type="KEGG" id="goe:100901662"/>
<dbReference type="GO" id="GO:0005886">
    <property type="term" value="C:plasma membrane"/>
    <property type="evidence" value="ECO:0007669"/>
    <property type="project" value="TreeGrafter"/>
</dbReference>
<feature type="compositionally biased region" description="Basic residues" evidence="1">
    <location>
        <begin position="128"/>
        <end position="144"/>
    </location>
</feature>
<name>A0AAJ6VUY6_9ACAR</name>
<dbReference type="GO" id="GO:0005770">
    <property type="term" value="C:late endosome"/>
    <property type="evidence" value="ECO:0007669"/>
    <property type="project" value="TreeGrafter"/>
</dbReference>
<evidence type="ECO:0000313" key="4">
    <source>
        <dbReference type="RefSeq" id="XP_003737651.1"/>
    </source>
</evidence>
<feature type="compositionally biased region" description="Polar residues" evidence="1">
    <location>
        <begin position="519"/>
        <end position="534"/>
    </location>
</feature>
<dbReference type="PROSITE" id="PS51205">
    <property type="entry name" value="VPS9"/>
    <property type="match status" value="1"/>
</dbReference>
<evidence type="ECO:0000256" key="1">
    <source>
        <dbReference type="SAM" id="MobiDB-lite"/>
    </source>
</evidence>
<dbReference type="GO" id="GO:0005769">
    <property type="term" value="C:early endosome"/>
    <property type="evidence" value="ECO:0007669"/>
    <property type="project" value="TreeGrafter"/>
</dbReference>
<dbReference type="RefSeq" id="XP_003737651.1">
    <property type="nucleotide sequence ID" value="XM_003737603.1"/>
</dbReference>
<dbReference type="GO" id="GO:0005085">
    <property type="term" value="F:guanyl-nucleotide exchange factor activity"/>
    <property type="evidence" value="ECO:0007669"/>
    <property type="project" value="TreeGrafter"/>
</dbReference>
<feature type="compositionally biased region" description="Low complexity" evidence="1">
    <location>
        <begin position="497"/>
        <end position="508"/>
    </location>
</feature>
<proteinExistence type="predicted"/>
<reference evidence="4" key="1">
    <citation type="submission" date="2025-08" db="UniProtKB">
        <authorList>
            <consortium name="RefSeq"/>
        </authorList>
    </citation>
    <scope>IDENTIFICATION</scope>
</reference>
<evidence type="ECO:0000259" key="2">
    <source>
        <dbReference type="PROSITE" id="PS51205"/>
    </source>
</evidence>
<dbReference type="InterPro" id="IPR003123">
    <property type="entry name" value="VPS9"/>
</dbReference>
<dbReference type="GO" id="GO:0000149">
    <property type="term" value="F:SNARE binding"/>
    <property type="evidence" value="ECO:0007669"/>
    <property type="project" value="TreeGrafter"/>
</dbReference>
<dbReference type="Proteomes" id="UP000694867">
    <property type="component" value="Unplaced"/>
</dbReference>
<feature type="domain" description="VPS9" evidence="2">
    <location>
        <begin position="258"/>
        <end position="408"/>
    </location>
</feature>
<keyword evidence="3" id="KW-1185">Reference proteome</keyword>
<dbReference type="PANTHER" id="PTHR24170:SF1">
    <property type="entry name" value="DOMAIN PROTEIN, PUTATIVE (AFU_ORTHOLOGUE AFUA_1G09870)-RELATED"/>
    <property type="match status" value="1"/>
</dbReference>
<dbReference type="Gene3D" id="1.20.1050.80">
    <property type="entry name" value="VPS9 domain"/>
    <property type="match status" value="1"/>
</dbReference>
<dbReference type="InterPro" id="IPR037191">
    <property type="entry name" value="VPS9_dom_sf"/>
</dbReference>